<comment type="caution">
    <text evidence="6">The sequence shown here is derived from an EMBL/GenBank/DDBJ whole genome shotgun (WGS) entry which is preliminary data.</text>
</comment>
<dbReference type="InterPro" id="IPR036388">
    <property type="entry name" value="WH-like_DNA-bd_sf"/>
</dbReference>
<dbReference type="RefSeq" id="WP_378284986.1">
    <property type="nucleotide sequence ID" value="NZ_JBHSON010000041.1"/>
</dbReference>
<dbReference type="Gene3D" id="1.10.10.10">
    <property type="entry name" value="Winged helix-like DNA-binding domain superfamily/Winged helix DNA-binding domain"/>
    <property type="match status" value="1"/>
</dbReference>
<evidence type="ECO:0000256" key="3">
    <source>
        <dbReference type="ARBA" id="ARBA00023163"/>
    </source>
</evidence>
<dbReference type="PANTHER" id="PTHR43537">
    <property type="entry name" value="TRANSCRIPTIONAL REGULATOR, GNTR FAMILY"/>
    <property type="match status" value="1"/>
</dbReference>
<name>A0ABW1A3Z9_9ACTN</name>
<evidence type="ECO:0000256" key="4">
    <source>
        <dbReference type="SAM" id="MobiDB-lite"/>
    </source>
</evidence>
<dbReference type="SUPFAM" id="SSF46785">
    <property type="entry name" value="Winged helix' DNA-binding domain"/>
    <property type="match status" value="1"/>
</dbReference>
<dbReference type="EMBL" id="JBHSON010000041">
    <property type="protein sequence ID" value="MFC5749268.1"/>
    <property type="molecule type" value="Genomic_DNA"/>
</dbReference>
<dbReference type="SMART" id="SM00345">
    <property type="entry name" value="HTH_GNTR"/>
    <property type="match status" value="1"/>
</dbReference>
<dbReference type="PRINTS" id="PR00035">
    <property type="entry name" value="HTHGNTR"/>
</dbReference>
<dbReference type="InterPro" id="IPR036390">
    <property type="entry name" value="WH_DNA-bd_sf"/>
</dbReference>
<dbReference type="SUPFAM" id="SSF48008">
    <property type="entry name" value="GntR ligand-binding domain-like"/>
    <property type="match status" value="1"/>
</dbReference>
<gene>
    <name evidence="6" type="ORF">ACFPZN_26920</name>
</gene>
<keyword evidence="2" id="KW-0238">DNA-binding</keyword>
<dbReference type="Proteomes" id="UP001596074">
    <property type="component" value="Unassembled WGS sequence"/>
</dbReference>
<protein>
    <submittedName>
        <fullName evidence="6">GntR family transcriptional regulator</fullName>
    </submittedName>
</protein>
<sequence>MSPARDRKGLPEGFDSSVFQARRFADEVAVIIRQLILSGRFGPGERLNELNLAETLSISRSPIREALQALAAEGIVRAVPGRGMFVATFDADTIDQLAEVRQALECKAAALAAERADDALLDALERLLASTREALADPDHSYPRDLDFHQQVLDMSGNLKLVETARSVATQFQLARARSGEVPGRAQAAYEEHLRIYEAIRARDPEAAGAAMHAHLESSRRSVRQLIEGTGGEPRATGDRRLDLGGQEGTRP</sequence>
<organism evidence="6 7">
    <name type="scientific">Actinomadura rugatobispora</name>
    <dbReference type="NCBI Taxonomy" id="1994"/>
    <lineage>
        <taxon>Bacteria</taxon>
        <taxon>Bacillati</taxon>
        <taxon>Actinomycetota</taxon>
        <taxon>Actinomycetes</taxon>
        <taxon>Streptosporangiales</taxon>
        <taxon>Thermomonosporaceae</taxon>
        <taxon>Actinomadura</taxon>
    </lineage>
</organism>
<dbReference type="InterPro" id="IPR000524">
    <property type="entry name" value="Tscrpt_reg_HTH_GntR"/>
</dbReference>
<dbReference type="CDD" id="cd07377">
    <property type="entry name" value="WHTH_GntR"/>
    <property type="match status" value="1"/>
</dbReference>
<dbReference type="Pfam" id="PF07729">
    <property type="entry name" value="FCD"/>
    <property type="match status" value="1"/>
</dbReference>
<dbReference type="InterPro" id="IPR011711">
    <property type="entry name" value="GntR_C"/>
</dbReference>
<feature type="region of interest" description="Disordered" evidence="4">
    <location>
        <begin position="227"/>
        <end position="252"/>
    </location>
</feature>
<proteinExistence type="predicted"/>
<evidence type="ECO:0000313" key="7">
    <source>
        <dbReference type="Proteomes" id="UP001596074"/>
    </source>
</evidence>
<keyword evidence="1" id="KW-0805">Transcription regulation</keyword>
<dbReference type="Pfam" id="PF00392">
    <property type="entry name" value="GntR"/>
    <property type="match status" value="1"/>
</dbReference>
<dbReference type="SMART" id="SM00895">
    <property type="entry name" value="FCD"/>
    <property type="match status" value="1"/>
</dbReference>
<keyword evidence="3" id="KW-0804">Transcription</keyword>
<dbReference type="PANTHER" id="PTHR43537:SF45">
    <property type="entry name" value="GNTR FAMILY REGULATORY PROTEIN"/>
    <property type="match status" value="1"/>
</dbReference>
<evidence type="ECO:0000313" key="6">
    <source>
        <dbReference type="EMBL" id="MFC5749268.1"/>
    </source>
</evidence>
<reference evidence="7" key="1">
    <citation type="journal article" date="2019" name="Int. J. Syst. Evol. Microbiol.">
        <title>The Global Catalogue of Microorganisms (GCM) 10K type strain sequencing project: providing services to taxonomists for standard genome sequencing and annotation.</title>
        <authorList>
            <consortium name="The Broad Institute Genomics Platform"/>
            <consortium name="The Broad Institute Genome Sequencing Center for Infectious Disease"/>
            <person name="Wu L."/>
            <person name="Ma J."/>
        </authorList>
    </citation>
    <scope>NUCLEOTIDE SEQUENCE [LARGE SCALE GENOMIC DNA]</scope>
    <source>
        <strain evidence="7">KCTC 42087</strain>
    </source>
</reference>
<dbReference type="InterPro" id="IPR008920">
    <property type="entry name" value="TF_FadR/GntR_C"/>
</dbReference>
<keyword evidence="7" id="KW-1185">Reference proteome</keyword>
<evidence type="ECO:0000256" key="1">
    <source>
        <dbReference type="ARBA" id="ARBA00023015"/>
    </source>
</evidence>
<accession>A0ABW1A3Z9</accession>
<feature type="domain" description="HTH gntR-type" evidence="5">
    <location>
        <begin position="22"/>
        <end position="89"/>
    </location>
</feature>
<evidence type="ECO:0000256" key="2">
    <source>
        <dbReference type="ARBA" id="ARBA00023125"/>
    </source>
</evidence>
<dbReference type="PROSITE" id="PS50949">
    <property type="entry name" value="HTH_GNTR"/>
    <property type="match status" value="1"/>
</dbReference>
<dbReference type="Gene3D" id="1.20.120.530">
    <property type="entry name" value="GntR ligand-binding domain-like"/>
    <property type="match status" value="1"/>
</dbReference>
<evidence type="ECO:0000259" key="5">
    <source>
        <dbReference type="PROSITE" id="PS50949"/>
    </source>
</evidence>